<dbReference type="InterPro" id="IPR032675">
    <property type="entry name" value="LRR_dom_sf"/>
</dbReference>
<evidence type="ECO:0000256" key="4">
    <source>
        <dbReference type="ARBA" id="ARBA00023136"/>
    </source>
</evidence>
<dbReference type="STRING" id="106549.A0A540MLR7"/>
<feature type="domain" description="F-box" evidence="6">
    <location>
        <begin position="78"/>
        <end position="119"/>
    </location>
</feature>
<dbReference type="GO" id="GO:0015031">
    <property type="term" value="P:protein transport"/>
    <property type="evidence" value="ECO:0007669"/>
    <property type="project" value="UniProtKB-KW"/>
</dbReference>
<dbReference type="FunFam" id="1.20.1280.50:FF:000023">
    <property type="entry name" value="F-box/LRR-repeat protein 4"/>
    <property type="match status" value="1"/>
</dbReference>
<protein>
    <recommendedName>
        <fullName evidence="6">F-box domain-containing protein</fullName>
    </recommendedName>
</protein>
<dbReference type="SUPFAM" id="SSF52047">
    <property type="entry name" value="RNI-like"/>
    <property type="match status" value="1"/>
</dbReference>
<dbReference type="GO" id="GO:0005764">
    <property type="term" value="C:lysosome"/>
    <property type="evidence" value="ECO:0007669"/>
    <property type="project" value="TreeGrafter"/>
</dbReference>
<dbReference type="CDD" id="cd22159">
    <property type="entry name" value="F-box_AtTIR1-like"/>
    <property type="match status" value="1"/>
</dbReference>
<accession>A0A540MLR7</accession>
<organism evidence="7 8">
    <name type="scientific">Malus baccata</name>
    <name type="common">Siberian crab apple</name>
    <name type="synonym">Pyrus baccata</name>
    <dbReference type="NCBI Taxonomy" id="106549"/>
    <lineage>
        <taxon>Eukaryota</taxon>
        <taxon>Viridiplantae</taxon>
        <taxon>Streptophyta</taxon>
        <taxon>Embryophyta</taxon>
        <taxon>Tracheophyta</taxon>
        <taxon>Spermatophyta</taxon>
        <taxon>Magnoliopsida</taxon>
        <taxon>eudicotyledons</taxon>
        <taxon>Gunneridae</taxon>
        <taxon>Pentapetalae</taxon>
        <taxon>rosids</taxon>
        <taxon>fabids</taxon>
        <taxon>Rosales</taxon>
        <taxon>Rosaceae</taxon>
        <taxon>Amygdaloideae</taxon>
        <taxon>Maleae</taxon>
        <taxon>Malus</taxon>
    </lineage>
</organism>
<reference evidence="7 8" key="1">
    <citation type="journal article" date="2019" name="G3 (Bethesda)">
        <title>Sequencing of a Wild Apple (Malus baccata) Genome Unravels the Differences Between Cultivated and Wild Apple Species Regarding Disease Resistance and Cold Tolerance.</title>
        <authorList>
            <person name="Chen X."/>
        </authorList>
    </citation>
    <scope>NUCLEOTIDE SEQUENCE [LARGE SCALE GENOMIC DNA]</scope>
    <source>
        <strain evidence="8">cv. Shandingzi</strain>
        <tissue evidence="7">Leaves</tissue>
    </source>
</reference>
<dbReference type="GO" id="GO:0030119">
    <property type="term" value="C:AP-type membrane coat adaptor complex"/>
    <property type="evidence" value="ECO:0007669"/>
    <property type="project" value="TreeGrafter"/>
</dbReference>
<comment type="subcellular location">
    <subcellularLocation>
        <location evidence="5">Endomembrane system</location>
        <topology evidence="5">Peripheral membrane protein</topology>
        <orientation evidence="5">Cytoplasmic side</orientation>
    </subcellularLocation>
</comment>
<dbReference type="Proteomes" id="UP000315295">
    <property type="component" value="Unassembled WGS sequence"/>
</dbReference>
<comment type="caution">
    <text evidence="7">The sequence shown here is derived from an EMBL/GenBank/DDBJ whole genome shotgun (WGS) entry which is preliminary data.</text>
</comment>
<evidence type="ECO:0000259" key="6">
    <source>
        <dbReference type="SMART" id="SM00256"/>
    </source>
</evidence>
<dbReference type="InterPro" id="IPR039591">
    <property type="entry name" value="AP5M1"/>
</dbReference>
<comment type="similarity">
    <text evidence="1">Belongs to the adaptor complexes medium subunit family.</text>
</comment>
<dbReference type="GO" id="GO:0005770">
    <property type="term" value="C:late endosome"/>
    <property type="evidence" value="ECO:0007669"/>
    <property type="project" value="TreeGrafter"/>
</dbReference>
<dbReference type="AlphaFoldDB" id="A0A540MLR7"/>
<dbReference type="GO" id="GO:0016197">
    <property type="term" value="P:endosomal transport"/>
    <property type="evidence" value="ECO:0007669"/>
    <property type="project" value="TreeGrafter"/>
</dbReference>
<evidence type="ECO:0000256" key="5">
    <source>
        <dbReference type="ARBA" id="ARBA00029433"/>
    </source>
</evidence>
<evidence type="ECO:0000256" key="3">
    <source>
        <dbReference type="ARBA" id="ARBA00022927"/>
    </source>
</evidence>
<evidence type="ECO:0000256" key="1">
    <source>
        <dbReference type="ARBA" id="ARBA00005324"/>
    </source>
</evidence>
<dbReference type="InterPro" id="IPR001810">
    <property type="entry name" value="F-box_dom"/>
</dbReference>
<proteinExistence type="inferred from homology"/>
<evidence type="ECO:0000256" key="2">
    <source>
        <dbReference type="ARBA" id="ARBA00022448"/>
    </source>
</evidence>
<dbReference type="InterPro" id="IPR006553">
    <property type="entry name" value="Leu-rich_rpt_Cys-con_subtyp"/>
</dbReference>
<gene>
    <name evidence="7" type="ORF">C1H46_014656</name>
</gene>
<sequence length="417" mass="44794">MFRVEAKEERKGIIDKAARILTADSTDPLQKPLFVDSSIHFDPQNLLSLPPPRSAHQLPSTISNPDAMRGHDRINTCLPDELIFEVFRRLDSKPSRDACSLVCKRWLALERLSRTTLRIGATGSPDLVVDLLARLFRNVRTVHIDERLNISLPTHPVITQPIRSIPNSGRRRGTDIAAVSSVRLHSANGSGVLDSNSLSDAGMTAIGDGFPKLEKLSLIWCSNVSSIGLISLADKCKMLKSLDLQCFYGGMAHAIGDILTGDVVEPEVFVSASPSIRGLLDSLTASLGTSSISSRAKPVAAPVASSTPSDIAATGTVTSDAHKTGSRPLDKDALRTFVTSSMPFGRGSPLLWPGAGLVSHMLADCTGTYGTPLDLSFPNILSIRVNGFSSSDLPLADLKQPAWKPCLYKGRPRILSS</sequence>
<dbReference type="GO" id="GO:0005829">
    <property type="term" value="C:cytosol"/>
    <property type="evidence" value="ECO:0007669"/>
    <property type="project" value="TreeGrafter"/>
</dbReference>
<dbReference type="EMBL" id="VIEB01000229">
    <property type="protein sequence ID" value="TQD99727.1"/>
    <property type="molecule type" value="Genomic_DNA"/>
</dbReference>
<dbReference type="SMART" id="SM00367">
    <property type="entry name" value="LRR_CC"/>
    <property type="match status" value="1"/>
</dbReference>
<dbReference type="Gene3D" id="1.20.1280.50">
    <property type="match status" value="1"/>
</dbReference>
<dbReference type="Gene3D" id="3.80.10.10">
    <property type="entry name" value="Ribonuclease Inhibitor"/>
    <property type="match status" value="1"/>
</dbReference>
<dbReference type="PANTHER" id="PTHR16082:SF2">
    <property type="entry name" value="AP-5 COMPLEX SUBUNIT MU-1"/>
    <property type="match status" value="1"/>
</dbReference>
<dbReference type="PANTHER" id="PTHR16082">
    <property type="entry name" value="AP-5 COMPLEX SUBUNIT MU-1"/>
    <property type="match status" value="1"/>
</dbReference>
<keyword evidence="8" id="KW-1185">Reference proteome</keyword>
<dbReference type="InterPro" id="IPR041567">
    <property type="entry name" value="COI1_F-box"/>
</dbReference>
<evidence type="ECO:0000313" key="8">
    <source>
        <dbReference type="Proteomes" id="UP000315295"/>
    </source>
</evidence>
<keyword evidence="3" id="KW-0653">Protein transport</keyword>
<dbReference type="Pfam" id="PF18511">
    <property type="entry name" value="F-box_5"/>
    <property type="match status" value="1"/>
</dbReference>
<evidence type="ECO:0000313" key="7">
    <source>
        <dbReference type="EMBL" id="TQD99727.1"/>
    </source>
</evidence>
<keyword evidence="4" id="KW-0472">Membrane</keyword>
<keyword evidence="2" id="KW-0813">Transport</keyword>
<dbReference type="SUPFAM" id="SSF81383">
    <property type="entry name" value="F-box domain"/>
    <property type="match status" value="1"/>
</dbReference>
<name>A0A540MLR7_MALBA</name>
<dbReference type="SMART" id="SM00256">
    <property type="entry name" value="FBOX"/>
    <property type="match status" value="1"/>
</dbReference>
<dbReference type="InterPro" id="IPR036047">
    <property type="entry name" value="F-box-like_dom_sf"/>
</dbReference>